<organism evidence="6 7">
    <name type="scientific">Nonomuraea typhae</name>
    <dbReference type="NCBI Taxonomy" id="2603600"/>
    <lineage>
        <taxon>Bacteria</taxon>
        <taxon>Bacillati</taxon>
        <taxon>Actinomycetota</taxon>
        <taxon>Actinomycetes</taxon>
        <taxon>Streptosporangiales</taxon>
        <taxon>Streptosporangiaceae</taxon>
        <taxon>Nonomuraea</taxon>
    </lineage>
</organism>
<evidence type="ECO:0000256" key="2">
    <source>
        <dbReference type="ARBA" id="ARBA00022450"/>
    </source>
</evidence>
<dbReference type="Gene3D" id="3.30.300.30">
    <property type="match status" value="1"/>
</dbReference>
<dbReference type="Pfam" id="PF00668">
    <property type="entry name" value="Condensation"/>
    <property type="match status" value="1"/>
</dbReference>
<dbReference type="RefSeq" id="WP_397088593.1">
    <property type="nucleotide sequence ID" value="NZ_JBITGY010000011.1"/>
</dbReference>
<dbReference type="InterPro" id="IPR020806">
    <property type="entry name" value="PKS_PP-bd"/>
</dbReference>
<evidence type="ECO:0000256" key="4">
    <source>
        <dbReference type="SAM" id="MobiDB-lite"/>
    </source>
</evidence>
<sequence>MRSEPTIPLTPAQRRLWALAQLRPGDPYAAAPFAVELRGPLDAALLGRCLNEIVRRHAPLRAGIRLLGGELVQLIRPATPYELEVSDLSALSALERARRAQELTAALTRRPFDLAGEPLWRMLLLRLGEERHRLVVAVHRIVFDGPSLQIFMDELLSLYGGRPLPELAEEYCSQPHPQAAAYWSDRLRGAPAAMDLPLAGPRPAWSEQRAARVSRWIPPGVLAPLRELARRQRATMSTVLKAAWDVVLRQHGAGDVLVGASLPGRRTVAAGRLIGCFAQPVVLRSDLSGRAGLAMAFTELLAAVRREVLDAHTYGELPYEQVLRELKVTCEPGCRPFFQVMFAHLPPEPEGRAGGVAFAAANLRLETTPADLEITLADAEHGAVQAHLDYRLELLEEHTAERMLARMAGVLERIGRDPAARLSHLVLPDAAETDQVLRQWNATRAPYPAERCVHHLVTQQAARTPERVAVRAGTHAWTYRELEEAANRIGHHLRALGVTPETQVGLCLPYSPQMPAALLGILKAGGVCVPLDTPGQEHAPAIILAGPRHAPPPPGRRLVALEEAACRPSGPVQAPVTAANAACILSAPGVVLEHRNLTNLLTWAHRELGEKALAGVPLTGPLNSGAAMFAIFTTLTCGGTVLIADDGPARIPGAATVVVAAPSAHAALLNDDALPESAPIVISNGEPLPPPLLEQLYARESVDVVYNLYACTETSLFSLFTILAPGEPITIGRPVDNTTAYVLDPLLRPVPPGVAGLLYLGGAAVSRGYLGRPALTAERFIADPFSAEPGRRLYATGDLVRHRPDGRLQFLGRAGHQVRLRGCRVELSEVEAAILEHPAVAGACAMLTREQGADVLVAAVVPRPGTRTPAQEIRADLRRRLPAAMVPARLVLAPHLPLLPSGRLDRAQILLSYGGPPSPPPDPPSGLPACGLPACGPAETAVSAAWAEILGHAAGVNENFFDAGGTSLSLVMLGERLRRDFGADVHAGDLLRHPTVREMAALLTGAARPARPQAPPRPAAKAQPRRRER</sequence>
<dbReference type="Pfam" id="PF13193">
    <property type="entry name" value="AMP-binding_C"/>
    <property type="match status" value="1"/>
</dbReference>
<dbReference type="InterPro" id="IPR009081">
    <property type="entry name" value="PP-bd_ACP"/>
</dbReference>
<comment type="cofactor">
    <cofactor evidence="1">
        <name>pantetheine 4'-phosphate</name>
        <dbReference type="ChEBI" id="CHEBI:47942"/>
    </cofactor>
</comment>
<protein>
    <submittedName>
        <fullName evidence="6">Condensation domain-containing protein</fullName>
    </submittedName>
</protein>
<evidence type="ECO:0000256" key="3">
    <source>
        <dbReference type="ARBA" id="ARBA00022553"/>
    </source>
</evidence>
<dbReference type="SMART" id="SM00823">
    <property type="entry name" value="PKS_PP"/>
    <property type="match status" value="1"/>
</dbReference>
<reference evidence="6 7" key="1">
    <citation type="submission" date="2024-10" db="EMBL/GenBank/DDBJ databases">
        <title>The Natural Products Discovery Center: Release of the First 8490 Sequenced Strains for Exploring Actinobacteria Biosynthetic Diversity.</title>
        <authorList>
            <person name="Kalkreuter E."/>
            <person name="Kautsar S.A."/>
            <person name="Yang D."/>
            <person name="Bader C.D."/>
            <person name="Teijaro C.N."/>
            <person name="Fluegel L."/>
            <person name="Davis C.M."/>
            <person name="Simpson J.R."/>
            <person name="Lauterbach L."/>
            <person name="Steele A.D."/>
            <person name="Gui C."/>
            <person name="Meng S."/>
            <person name="Li G."/>
            <person name="Viehrig K."/>
            <person name="Ye F."/>
            <person name="Su P."/>
            <person name="Kiefer A.F."/>
            <person name="Nichols A."/>
            <person name="Cepeda A.J."/>
            <person name="Yan W."/>
            <person name="Fan B."/>
            <person name="Jiang Y."/>
            <person name="Adhikari A."/>
            <person name="Zheng C.-J."/>
            <person name="Schuster L."/>
            <person name="Cowan T.M."/>
            <person name="Smanski M.J."/>
            <person name="Chevrette M.G."/>
            <person name="De Carvalho L.P.S."/>
            <person name="Shen B."/>
        </authorList>
    </citation>
    <scope>NUCLEOTIDE SEQUENCE [LARGE SCALE GENOMIC DNA]</scope>
    <source>
        <strain evidence="6 7">NPDC050545</strain>
    </source>
</reference>
<dbReference type="PANTHER" id="PTHR45527:SF1">
    <property type="entry name" value="FATTY ACID SYNTHASE"/>
    <property type="match status" value="1"/>
</dbReference>
<proteinExistence type="predicted"/>
<feature type="domain" description="Carrier" evidence="5">
    <location>
        <begin position="933"/>
        <end position="1007"/>
    </location>
</feature>
<accession>A0ABW7Z4A2</accession>
<evidence type="ECO:0000259" key="5">
    <source>
        <dbReference type="PROSITE" id="PS50075"/>
    </source>
</evidence>
<keyword evidence="2" id="KW-0596">Phosphopantetheine</keyword>
<dbReference type="InterPro" id="IPR023213">
    <property type="entry name" value="CAT-like_dom_sf"/>
</dbReference>
<dbReference type="InterPro" id="IPR000873">
    <property type="entry name" value="AMP-dep_synth/lig_dom"/>
</dbReference>
<keyword evidence="3" id="KW-0597">Phosphoprotein</keyword>
<evidence type="ECO:0000313" key="7">
    <source>
        <dbReference type="Proteomes" id="UP001612741"/>
    </source>
</evidence>
<dbReference type="InterPro" id="IPR001242">
    <property type="entry name" value="Condensation_dom"/>
</dbReference>
<feature type="region of interest" description="Disordered" evidence="4">
    <location>
        <begin position="1005"/>
        <end position="1029"/>
    </location>
</feature>
<dbReference type="Gene3D" id="1.10.1200.10">
    <property type="entry name" value="ACP-like"/>
    <property type="match status" value="1"/>
</dbReference>
<dbReference type="Gene3D" id="3.30.559.30">
    <property type="entry name" value="Nonribosomal peptide synthetase, condensation domain"/>
    <property type="match status" value="1"/>
</dbReference>
<dbReference type="EMBL" id="JBITGY010000011">
    <property type="protein sequence ID" value="MFI6502933.1"/>
    <property type="molecule type" value="Genomic_DNA"/>
</dbReference>
<name>A0ABW7Z4A2_9ACTN</name>
<dbReference type="SUPFAM" id="SSF47336">
    <property type="entry name" value="ACP-like"/>
    <property type="match status" value="1"/>
</dbReference>
<dbReference type="Pfam" id="PF00501">
    <property type="entry name" value="AMP-binding"/>
    <property type="match status" value="2"/>
</dbReference>
<dbReference type="Gene3D" id="3.40.50.12780">
    <property type="entry name" value="N-terminal domain of ligase-like"/>
    <property type="match status" value="1"/>
</dbReference>
<dbReference type="InterPro" id="IPR042099">
    <property type="entry name" value="ANL_N_sf"/>
</dbReference>
<dbReference type="Gene3D" id="3.40.50.980">
    <property type="match status" value="1"/>
</dbReference>
<comment type="caution">
    <text evidence="6">The sequence shown here is derived from an EMBL/GenBank/DDBJ whole genome shotgun (WGS) entry which is preliminary data.</text>
</comment>
<keyword evidence="7" id="KW-1185">Reference proteome</keyword>
<dbReference type="SUPFAM" id="SSF52777">
    <property type="entry name" value="CoA-dependent acyltransferases"/>
    <property type="match status" value="2"/>
</dbReference>
<gene>
    <name evidence="6" type="ORF">ACIBG2_36525</name>
</gene>
<dbReference type="InterPro" id="IPR036736">
    <property type="entry name" value="ACP-like_sf"/>
</dbReference>
<dbReference type="InterPro" id="IPR025110">
    <property type="entry name" value="AMP-bd_C"/>
</dbReference>
<evidence type="ECO:0000256" key="1">
    <source>
        <dbReference type="ARBA" id="ARBA00001957"/>
    </source>
</evidence>
<dbReference type="SUPFAM" id="SSF56801">
    <property type="entry name" value="Acetyl-CoA synthetase-like"/>
    <property type="match status" value="1"/>
</dbReference>
<evidence type="ECO:0000313" key="6">
    <source>
        <dbReference type="EMBL" id="MFI6502933.1"/>
    </source>
</evidence>
<dbReference type="Proteomes" id="UP001612741">
    <property type="component" value="Unassembled WGS sequence"/>
</dbReference>
<dbReference type="Gene3D" id="3.30.559.10">
    <property type="entry name" value="Chloramphenicol acetyltransferase-like domain"/>
    <property type="match status" value="1"/>
</dbReference>
<dbReference type="CDD" id="cd19531">
    <property type="entry name" value="LCL_NRPS-like"/>
    <property type="match status" value="1"/>
</dbReference>
<dbReference type="PROSITE" id="PS50075">
    <property type="entry name" value="CARRIER"/>
    <property type="match status" value="1"/>
</dbReference>
<dbReference type="PANTHER" id="PTHR45527">
    <property type="entry name" value="NONRIBOSOMAL PEPTIDE SYNTHETASE"/>
    <property type="match status" value="1"/>
</dbReference>
<dbReference type="InterPro" id="IPR045851">
    <property type="entry name" value="AMP-bd_C_sf"/>
</dbReference>
<dbReference type="Pfam" id="PF00550">
    <property type="entry name" value="PP-binding"/>
    <property type="match status" value="1"/>
</dbReference>